<keyword evidence="4 10" id="KW-0812">Transmembrane</keyword>
<comment type="similarity">
    <text evidence="2 11">Belongs to the mitochondrial carrier (TC 2.A.29) family.</text>
</comment>
<keyword evidence="9 10" id="KW-0472">Membrane</keyword>
<name>A0A9W8CFT7_9FUNG</name>
<evidence type="ECO:0000256" key="1">
    <source>
        <dbReference type="ARBA" id="ARBA00004448"/>
    </source>
</evidence>
<evidence type="ECO:0000256" key="12">
    <source>
        <dbReference type="SAM" id="Phobius"/>
    </source>
</evidence>
<dbReference type="GO" id="GO:1990544">
    <property type="term" value="P:mitochondrial ATP transmembrane transport"/>
    <property type="evidence" value="ECO:0007669"/>
    <property type="project" value="InterPro"/>
</dbReference>
<dbReference type="PROSITE" id="PS50920">
    <property type="entry name" value="SOLCAR"/>
    <property type="match status" value="3"/>
</dbReference>
<dbReference type="Proteomes" id="UP001145021">
    <property type="component" value="Unassembled WGS sequence"/>
</dbReference>
<evidence type="ECO:0000256" key="3">
    <source>
        <dbReference type="ARBA" id="ARBA00022448"/>
    </source>
</evidence>
<comment type="caution">
    <text evidence="13">The sequence shown here is derived from an EMBL/GenBank/DDBJ whole genome shotgun (WGS) entry which is preliminary data.</text>
</comment>
<dbReference type="EMBL" id="JANBOH010000491">
    <property type="protein sequence ID" value="KAJ1642080.1"/>
    <property type="molecule type" value="Genomic_DNA"/>
</dbReference>
<evidence type="ECO:0000256" key="8">
    <source>
        <dbReference type="ARBA" id="ARBA00023128"/>
    </source>
</evidence>
<evidence type="ECO:0000256" key="11">
    <source>
        <dbReference type="RuleBase" id="RU000488"/>
    </source>
</evidence>
<dbReference type="SUPFAM" id="SSF103506">
    <property type="entry name" value="Mitochondrial carrier"/>
    <property type="match status" value="1"/>
</dbReference>
<protein>
    <recommendedName>
        <fullName evidence="15">Mitochondrial carrier</fullName>
    </recommendedName>
</protein>
<dbReference type="GO" id="GO:0005471">
    <property type="term" value="F:ATP:ADP antiporter activity"/>
    <property type="evidence" value="ECO:0007669"/>
    <property type="project" value="InterPro"/>
</dbReference>
<accession>A0A9W8CFT7</accession>
<gene>
    <name evidence="13" type="ORF">LPJ64_006041</name>
</gene>
<evidence type="ECO:0008006" key="15">
    <source>
        <dbReference type="Google" id="ProtNLM"/>
    </source>
</evidence>
<keyword evidence="8" id="KW-0496">Mitochondrion</keyword>
<evidence type="ECO:0000256" key="2">
    <source>
        <dbReference type="ARBA" id="ARBA00006375"/>
    </source>
</evidence>
<sequence>MSDQATKPLPFHFQFAAGAIAGVSEILCMYPLDVAKTRLMLQVGKGGGDQYKSILDVFTRIIKEEGPTRLYRGILPPIMVEAPKRAIKFAANDTYSAMYKNLFNAEKITQPLAILTGVSAGVTEALIVATPELVKIRLQAKENAGRYNGTMDCVRKIYAQEGLKAFGNGLEATIWRHGLWNGGYFGSIFAIKEAMPRASTKKGELLNNFVAGAIGGTIGTTLNTPPDVVKTRIQNHNPANGPARYSAFLPGAKAIIQEEGFRALYKGYVPKVLRLGPGGGILLVVYDTVTTYMRKNFM</sequence>
<feature type="repeat" description="Solcar" evidence="10">
    <location>
        <begin position="9"/>
        <end position="98"/>
    </location>
</feature>
<dbReference type="PRINTS" id="PR00927">
    <property type="entry name" value="ADPTRNSLCASE"/>
</dbReference>
<dbReference type="InterPro" id="IPR002113">
    <property type="entry name" value="ADT_euk_type"/>
</dbReference>
<evidence type="ECO:0000256" key="9">
    <source>
        <dbReference type="ARBA" id="ARBA00023136"/>
    </source>
</evidence>
<evidence type="ECO:0000256" key="10">
    <source>
        <dbReference type="PROSITE-ProRule" id="PRU00282"/>
    </source>
</evidence>
<keyword evidence="3 11" id="KW-0813">Transport</keyword>
<dbReference type="PANTHER" id="PTHR46356">
    <property type="entry name" value="MITOCHONDRIAL 2-OXODICARBOXYLATE CARRIER"/>
    <property type="match status" value="1"/>
</dbReference>
<dbReference type="InterPro" id="IPR023395">
    <property type="entry name" value="MCP_dom_sf"/>
</dbReference>
<evidence type="ECO:0000256" key="6">
    <source>
        <dbReference type="ARBA" id="ARBA00022792"/>
    </source>
</evidence>
<keyword evidence="7 12" id="KW-1133">Transmembrane helix</keyword>
<evidence type="ECO:0000313" key="13">
    <source>
        <dbReference type="EMBL" id="KAJ1642080.1"/>
    </source>
</evidence>
<dbReference type="Gene3D" id="1.50.40.10">
    <property type="entry name" value="Mitochondrial carrier domain"/>
    <property type="match status" value="1"/>
</dbReference>
<organism evidence="13 14">
    <name type="scientific">Coemansia asiatica</name>
    <dbReference type="NCBI Taxonomy" id="1052880"/>
    <lineage>
        <taxon>Eukaryota</taxon>
        <taxon>Fungi</taxon>
        <taxon>Fungi incertae sedis</taxon>
        <taxon>Zoopagomycota</taxon>
        <taxon>Kickxellomycotina</taxon>
        <taxon>Kickxellomycetes</taxon>
        <taxon>Kickxellales</taxon>
        <taxon>Kickxellaceae</taxon>
        <taxon>Coemansia</taxon>
    </lineage>
</organism>
<dbReference type="GO" id="GO:0140021">
    <property type="term" value="P:mitochondrial ADP transmembrane transport"/>
    <property type="evidence" value="ECO:0007669"/>
    <property type="project" value="InterPro"/>
</dbReference>
<evidence type="ECO:0000313" key="14">
    <source>
        <dbReference type="Proteomes" id="UP001145021"/>
    </source>
</evidence>
<evidence type="ECO:0000256" key="4">
    <source>
        <dbReference type="ARBA" id="ARBA00022692"/>
    </source>
</evidence>
<dbReference type="GO" id="GO:0005743">
    <property type="term" value="C:mitochondrial inner membrane"/>
    <property type="evidence" value="ECO:0007669"/>
    <property type="project" value="UniProtKB-SubCell"/>
</dbReference>
<dbReference type="InterPro" id="IPR051752">
    <property type="entry name" value="Mito_2-oxodicarb_carrier"/>
</dbReference>
<keyword evidence="14" id="KW-1185">Reference proteome</keyword>
<dbReference type="AlphaFoldDB" id="A0A9W8CFT7"/>
<evidence type="ECO:0000256" key="7">
    <source>
        <dbReference type="ARBA" id="ARBA00022989"/>
    </source>
</evidence>
<feature type="repeat" description="Solcar" evidence="10">
    <location>
        <begin position="108"/>
        <end position="194"/>
    </location>
</feature>
<dbReference type="InterPro" id="IPR018108">
    <property type="entry name" value="MCP_transmembrane"/>
</dbReference>
<keyword evidence="5" id="KW-0677">Repeat</keyword>
<reference evidence="13" key="1">
    <citation type="submission" date="2022-07" db="EMBL/GenBank/DDBJ databases">
        <title>Phylogenomic reconstructions and comparative analyses of Kickxellomycotina fungi.</title>
        <authorList>
            <person name="Reynolds N.K."/>
            <person name="Stajich J.E."/>
            <person name="Barry K."/>
            <person name="Grigoriev I.V."/>
            <person name="Crous P."/>
            <person name="Smith M.E."/>
        </authorList>
    </citation>
    <scope>NUCLEOTIDE SEQUENCE</scope>
    <source>
        <strain evidence="13">NBRC 105413</strain>
    </source>
</reference>
<dbReference type="Pfam" id="PF00153">
    <property type="entry name" value="Mito_carr"/>
    <property type="match status" value="3"/>
</dbReference>
<feature type="repeat" description="Solcar" evidence="10">
    <location>
        <begin position="203"/>
        <end position="292"/>
    </location>
</feature>
<keyword evidence="6" id="KW-0999">Mitochondrion inner membrane</keyword>
<proteinExistence type="inferred from homology"/>
<comment type="subcellular location">
    <subcellularLocation>
        <location evidence="1">Mitochondrion inner membrane</location>
        <topology evidence="1">Multi-pass membrane protein</topology>
    </subcellularLocation>
</comment>
<dbReference type="PANTHER" id="PTHR46356:SF1">
    <property type="entry name" value="MITOCHONDRIAL 2-OXODICARBOXYLATE CARRIER"/>
    <property type="match status" value="1"/>
</dbReference>
<feature type="transmembrane region" description="Helical" evidence="12">
    <location>
        <begin position="12"/>
        <end position="32"/>
    </location>
</feature>
<evidence type="ECO:0000256" key="5">
    <source>
        <dbReference type="ARBA" id="ARBA00022737"/>
    </source>
</evidence>